<evidence type="ECO:0000256" key="1">
    <source>
        <dbReference type="SAM" id="MobiDB-lite"/>
    </source>
</evidence>
<protein>
    <submittedName>
        <fullName evidence="2">Uncharacterized protein</fullName>
    </submittedName>
</protein>
<name>A0ABQ7E8M5_BRACR</name>
<proteinExistence type="predicted"/>
<dbReference type="Proteomes" id="UP000266723">
    <property type="component" value="Unassembled WGS sequence"/>
</dbReference>
<evidence type="ECO:0000313" key="2">
    <source>
        <dbReference type="EMBL" id="KAF3592881.1"/>
    </source>
</evidence>
<accession>A0ABQ7E8M5</accession>
<reference evidence="2 3" key="1">
    <citation type="journal article" date="2020" name="BMC Genomics">
        <title>Intraspecific diversification of the crop wild relative Brassica cretica Lam. using demographic model selection.</title>
        <authorList>
            <person name="Kioukis A."/>
            <person name="Michalopoulou V.A."/>
            <person name="Briers L."/>
            <person name="Pirintsos S."/>
            <person name="Studholme D.J."/>
            <person name="Pavlidis P."/>
            <person name="Sarris P.F."/>
        </authorList>
    </citation>
    <scope>NUCLEOTIDE SEQUENCE [LARGE SCALE GENOMIC DNA]</scope>
    <source>
        <strain evidence="3">cv. PFS-1207/04</strain>
    </source>
</reference>
<feature type="region of interest" description="Disordered" evidence="1">
    <location>
        <begin position="21"/>
        <end position="49"/>
    </location>
</feature>
<keyword evidence="3" id="KW-1185">Reference proteome</keyword>
<comment type="caution">
    <text evidence="2">The sequence shown here is derived from an EMBL/GenBank/DDBJ whole genome shotgun (WGS) entry which is preliminary data.</text>
</comment>
<evidence type="ECO:0000313" key="3">
    <source>
        <dbReference type="Proteomes" id="UP000266723"/>
    </source>
</evidence>
<organism evidence="2 3">
    <name type="scientific">Brassica cretica</name>
    <name type="common">Mustard</name>
    <dbReference type="NCBI Taxonomy" id="69181"/>
    <lineage>
        <taxon>Eukaryota</taxon>
        <taxon>Viridiplantae</taxon>
        <taxon>Streptophyta</taxon>
        <taxon>Embryophyta</taxon>
        <taxon>Tracheophyta</taxon>
        <taxon>Spermatophyta</taxon>
        <taxon>Magnoliopsida</taxon>
        <taxon>eudicotyledons</taxon>
        <taxon>Gunneridae</taxon>
        <taxon>Pentapetalae</taxon>
        <taxon>rosids</taxon>
        <taxon>malvids</taxon>
        <taxon>Brassicales</taxon>
        <taxon>Brassicaceae</taxon>
        <taxon>Brassiceae</taxon>
        <taxon>Brassica</taxon>
    </lineage>
</organism>
<sequence length="105" mass="11497">MVMDMQLLDERTHSTTSITSITQFAGGSPPFQEEDCSGNASSAFLGTSEREAKREGVDMLLLDEKGELMVMDMLLLDERTHSTTSITSITQFAGGSPPFQEEDCQ</sequence>
<dbReference type="EMBL" id="QGKV02000299">
    <property type="protein sequence ID" value="KAF3592881.1"/>
    <property type="molecule type" value="Genomic_DNA"/>
</dbReference>
<gene>
    <name evidence="2" type="ORF">DY000_02023044</name>
</gene>